<reference evidence="2 3" key="1">
    <citation type="submission" date="2018-11" db="EMBL/GenBank/DDBJ databases">
        <title>Sequencing the genomes of 1000 actinobacteria strains.</title>
        <authorList>
            <person name="Klenk H.-P."/>
        </authorList>
    </citation>
    <scope>NUCLEOTIDE SEQUENCE [LARGE SCALE GENOMIC DNA]</scope>
    <source>
        <strain evidence="2 3">DSM 43634</strain>
    </source>
</reference>
<feature type="signal peptide" evidence="1">
    <location>
        <begin position="1"/>
        <end position="32"/>
    </location>
</feature>
<name>A0A3N1GN09_9ACTN</name>
<dbReference type="Pfam" id="PF03752">
    <property type="entry name" value="ALF"/>
    <property type="match status" value="1"/>
</dbReference>
<protein>
    <submittedName>
        <fullName evidence="2">VCBS repeat protein</fullName>
    </submittedName>
</protein>
<gene>
    <name evidence="2" type="ORF">EDD30_4409</name>
</gene>
<dbReference type="SUPFAM" id="SSF69318">
    <property type="entry name" value="Integrin alpha N-terminal domain"/>
    <property type="match status" value="1"/>
</dbReference>
<keyword evidence="1" id="KW-0732">Signal</keyword>
<evidence type="ECO:0000313" key="3">
    <source>
        <dbReference type="Proteomes" id="UP000271683"/>
    </source>
</evidence>
<organism evidence="2 3">
    <name type="scientific">Couchioplanes caeruleus</name>
    <dbReference type="NCBI Taxonomy" id="56438"/>
    <lineage>
        <taxon>Bacteria</taxon>
        <taxon>Bacillati</taxon>
        <taxon>Actinomycetota</taxon>
        <taxon>Actinomycetes</taxon>
        <taxon>Micromonosporales</taxon>
        <taxon>Micromonosporaceae</taxon>
        <taxon>Couchioplanes</taxon>
    </lineage>
</organism>
<evidence type="ECO:0000313" key="2">
    <source>
        <dbReference type="EMBL" id="ROP31496.1"/>
    </source>
</evidence>
<dbReference type="AlphaFoldDB" id="A0A3N1GN09"/>
<sequence length="726" mass="77132">MNFSTLGSARRLMAAGVTAVSLTLGVPTVAQAAPMAGVLAADVADQGPASYEQKLKVAVKFGRGDDAALIERTDRDFVIGLWKLIKDDPDHLEVSAAAELAYGTLSAPEGSDATAAACREFIVTGVFAAFERDLAREKAEADAKRQSDLARAAAAASIHVVADAAMLNGDDRAFAQLIWKRVENDTDWPKVKEAAAAALAGTAEQQRTFIASGLAAAAKQDIADIIAKDQEKSEAEKAAALARAAKESAAHKIGLEPTPQLLNLPDRDFVTEVWNHAAGGSEVQAAAIAAARSNDPAVWKSFIEVGIHQAKDRDTQRAFEAAAAEDRRQVEEILVRAEKIRHRKLAAAARAALAGTRDDVSWFRRTGQFEVGPDALTEDARADIPVVYGYATGAIAPLTFTTGPTGAFTSSKGTKTADGAYNISKIKTFRGDFNGDKIVDQAVLNGAADGSMSLDTFLAKPDGTYQAGLRSWQHKTFGAYDRMRLTSGDFNKDGRTDIAGFLSYPDYSIGLHTWLAREDGGFGNPTRSWFAPAQPYWGEVGRMKIFSGDFNNDGRTDIGSFYGHADHSVAIYTWTANTSGGFGNPTRAWHAPSTPYWGDVKRLTITAGDFNGDGLGDAAGLYGYADGKLAMFTFTAKLGGGFNNALVSWKSTTAAFGSWDRTRLTAGDFNGDGRDDVAFLHGYDNGTVALHSLTADTTGAFAAPVKAYSSATFGSYGSINLADDQT</sequence>
<dbReference type="Gene3D" id="2.40.128.340">
    <property type="match status" value="4"/>
</dbReference>
<dbReference type="Proteomes" id="UP000271683">
    <property type="component" value="Unassembled WGS sequence"/>
</dbReference>
<dbReference type="InterPro" id="IPR005506">
    <property type="entry name" value="DUF312_ALF"/>
</dbReference>
<accession>A0A3N1GN09</accession>
<evidence type="ECO:0000256" key="1">
    <source>
        <dbReference type="SAM" id="SignalP"/>
    </source>
</evidence>
<feature type="chain" id="PRO_5018158200" evidence="1">
    <location>
        <begin position="33"/>
        <end position="726"/>
    </location>
</feature>
<dbReference type="InterPro" id="IPR028994">
    <property type="entry name" value="Integrin_alpha_N"/>
</dbReference>
<comment type="caution">
    <text evidence="2">The sequence shown here is derived from an EMBL/GenBank/DDBJ whole genome shotgun (WGS) entry which is preliminary data.</text>
</comment>
<proteinExistence type="predicted"/>
<dbReference type="EMBL" id="RJKL01000001">
    <property type="protein sequence ID" value="ROP31496.1"/>
    <property type="molecule type" value="Genomic_DNA"/>
</dbReference>